<proteinExistence type="predicted"/>
<dbReference type="OrthoDB" id="64477at2759"/>
<dbReference type="GO" id="GO:0016747">
    <property type="term" value="F:acyltransferase activity, transferring groups other than amino-acyl groups"/>
    <property type="evidence" value="ECO:0007669"/>
    <property type="project" value="InterPro"/>
</dbReference>
<evidence type="ECO:0000259" key="1">
    <source>
        <dbReference type="PROSITE" id="PS51186"/>
    </source>
</evidence>
<dbReference type="SUPFAM" id="SSF55729">
    <property type="entry name" value="Acyl-CoA N-acyltransferases (Nat)"/>
    <property type="match status" value="1"/>
</dbReference>
<accession>A0A2H4SQ52</accession>
<dbReference type="PROSITE" id="PS51186">
    <property type="entry name" value="GNAT"/>
    <property type="match status" value="1"/>
</dbReference>
<gene>
    <name evidence="2" type="ORF">A9K55_004277</name>
</gene>
<keyword evidence="2" id="KW-0808">Transferase</keyword>
<dbReference type="VEuPathDB" id="FungiDB:A9K55_004277"/>
<dbReference type="Gene3D" id="3.40.630.30">
    <property type="match status" value="1"/>
</dbReference>
<dbReference type="InterPro" id="IPR000182">
    <property type="entry name" value="GNAT_dom"/>
</dbReference>
<dbReference type="AlphaFoldDB" id="A0A2H4SQ52"/>
<feature type="domain" description="N-acetyltransferase" evidence="1">
    <location>
        <begin position="105"/>
        <end position="254"/>
    </location>
</feature>
<dbReference type="CDD" id="cd04301">
    <property type="entry name" value="NAT_SF"/>
    <property type="match status" value="1"/>
</dbReference>
<reference evidence="2 3" key="1">
    <citation type="journal article" date="2017" name="BMC Genomics">
        <title>Chromosome level assembly and secondary metabolite potential of the parasitic fungus Cordyceps militaris.</title>
        <authorList>
            <person name="Kramer G.J."/>
            <person name="Nodwell J.R."/>
        </authorList>
    </citation>
    <scope>NUCLEOTIDE SEQUENCE [LARGE SCALE GENOMIC DNA]</scope>
    <source>
        <strain evidence="2 3">ATCC 34164</strain>
    </source>
</reference>
<evidence type="ECO:0000313" key="3">
    <source>
        <dbReference type="Proteomes" id="UP000323067"/>
    </source>
</evidence>
<name>A0A2H4SQ52_CORMI</name>
<dbReference type="Pfam" id="PF00583">
    <property type="entry name" value="Acetyltransf_1"/>
    <property type="match status" value="1"/>
</dbReference>
<organism evidence="2 3">
    <name type="scientific">Cordyceps militaris</name>
    <name type="common">Caterpillar fungus</name>
    <name type="synonym">Clavaria militaris</name>
    <dbReference type="NCBI Taxonomy" id="73501"/>
    <lineage>
        <taxon>Eukaryota</taxon>
        <taxon>Fungi</taxon>
        <taxon>Dikarya</taxon>
        <taxon>Ascomycota</taxon>
        <taxon>Pezizomycotina</taxon>
        <taxon>Sordariomycetes</taxon>
        <taxon>Hypocreomycetidae</taxon>
        <taxon>Hypocreales</taxon>
        <taxon>Cordycipitaceae</taxon>
        <taxon>Cordyceps</taxon>
    </lineage>
</organism>
<dbReference type="EMBL" id="CP023325">
    <property type="protein sequence ID" value="ATY65240.1"/>
    <property type="molecule type" value="Genomic_DNA"/>
</dbReference>
<dbReference type="Proteomes" id="UP000323067">
    <property type="component" value="Chromosome v"/>
</dbReference>
<protein>
    <submittedName>
        <fullName evidence="2">Acyl-N-acyltransferase</fullName>
    </submittedName>
</protein>
<dbReference type="InterPro" id="IPR016181">
    <property type="entry name" value="Acyl_CoA_acyltransferase"/>
</dbReference>
<evidence type="ECO:0000313" key="2">
    <source>
        <dbReference type="EMBL" id="ATY65240.1"/>
    </source>
</evidence>
<keyword evidence="2" id="KW-0012">Acyltransferase</keyword>
<sequence length="264" mass="29348">MAFIRQYQESDFDNMSHIVGSLVTLAALNHNPIRSPPTAHQCRETLPRSLCTSEPARRLAPYIWTHQYTLLSPSTCFVVDDGTGRAVGYCIGCPDTASFCAAYPQYVREVLEGRGRANGDVRLAPPPPDDDDSRLPWIDADTGRISEQALMQLAYSARRLLLLGSGGETLLREGYRGTMHIDLLPAYQRRGWGRRLLEALVAAMKEQQDGGGLWLGVGVENIKVLPFYEKLGFRVRDREATAAASTIIMVRDYEEKDKESAVGM</sequence>